<feature type="domain" description="Retrotransposon gag" evidence="2">
    <location>
        <begin position="13"/>
        <end position="75"/>
    </location>
</feature>
<feature type="non-terminal residue" evidence="3">
    <location>
        <position position="1"/>
    </location>
</feature>
<organism evidence="3">
    <name type="scientific">Tanacetum cinerariifolium</name>
    <name type="common">Dalmatian daisy</name>
    <name type="synonym">Chrysanthemum cinerariifolium</name>
    <dbReference type="NCBI Taxonomy" id="118510"/>
    <lineage>
        <taxon>Eukaryota</taxon>
        <taxon>Viridiplantae</taxon>
        <taxon>Streptophyta</taxon>
        <taxon>Embryophyta</taxon>
        <taxon>Tracheophyta</taxon>
        <taxon>Spermatophyta</taxon>
        <taxon>Magnoliopsida</taxon>
        <taxon>eudicotyledons</taxon>
        <taxon>Gunneridae</taxon>
        <taxon>Pentapetalae</taxon>
        <taxon>asterids</taxon>
        <taxon>campanulids</taxon>
        <taxon>Asterales</taxon>
        <taxon>Asteraceae</taxon>
        <taxon>Asteroideae</taxon>
        <taxon>Anthemideae</taxon>
        <taxon>Anthemidinae</taxon>
        <taxon>Tanacetum</taxon>
    </lineage>
</organism>
<accession>A0A699SFT2</accession>
<evidence type="ECO:0000259" key="2">
    <source>
        <dbReference type="Pfam" id="PF03732"/>
    </source>
</evidence>
<proteinExistence type="predicted"/>
<dbReference type="InterPro" id="IPR005162">
    <property type="entry name" value="Retrotrans_gag_dom"/>
</dbReference>
<dbReference type="AlphaFoldDB" id="A0A699SFT2"/>
<evidence type="ECO:0000256" key="1">
    <source>
        <dbReference type="SAM" id="MobiDB-lite"/>
    </source>
</evidence>
<gene>
    <name evidence="3" type="ORF">Tci_867968</name>
</gene>
<feature type="region of interest" description="Disordered" evidence="1">
    <location>
        <begin position="102"/>
        <end position="136"/>
    </location>
</feature>
<feature type="compositionally biased region" description="Polar residues" evidence="1">
    <location>
        <begin position="123"/>
        <end position="134"/>
    </location>
</feature>
<sequence>FHISNCAAENQVKFATCTLHSVALTWRNTHVQTVGHEAAYGMSWKMLMKMMTDKYYPRNEIKKLEMELWELKVKGTDLAIEIATELMDKKIHTFAEREIASKRKFENTSRNTQNQQRQHSNKRQNTGRVYTASSSEKKQYGDLDPYALNAIITTTVHVLLSAATA</sequence>
<protein>
    <recommendedName>
        <fullName evidence="2">Retrotransposon gag domain-containing protein</fullName>
    </recommendedName>
</protein>
<reference evidence="3" key="1">
    <citation type="journal article" date="2019" name="Sci. Rep.">
        <title>Draft genome of Tanacetum cinerariifolium, the natural source of mosquito coil.</title>
        <authorList>
            <person name="Yamashiro T."/>
            <person name="Shiraishi A."/>
            <person name="Satake H."/>
            <person name="Nakayama K."/>
        </authorList>
    </citation>
    <scope>NUCLEOTIDE SEQUENCE</scope>
</reference>
<dbReference type="EMBL" id="BKCJ011157735">
    <property type="protein sequence ID" value="GFC95998.1"/>
    <property type="molecule type" value="Genomic_DNA"/>
</dbReference>
<comment type="caution">
    <text evidence="3">The sequence shown here is derived from an EMBL/GenBank/DDBJ whole genome shotgun (WGS) entry which is preliminary data.</text>
</comment>
<feature type="compositionally biased region" description="Low complexity" evidence="1">
    <location>
        <begin position="108"/>
        <end position="118"/>
    </location>
</feature>
<dbReference type="Pfam" id="PF03732">
    <property type="entry name" value="Retrotrans_gag"/>
    <property type="match status" value="1"/>
</dbReference>
<feature type="non-terminal residue" evidence="3">
    <location>
        <position position="165"/>
    </location>
</feature>
<name>A0A699SFT2_TANCI</name>
<evidence type="ECO:0000313" key="3">
    <source>
        <dbReference type="EMBL" id="GFC95998.1"/>
    </source>
</evidence>